<reference evidence="2" key="1">
    <citation type="submission" date="2016-04" db="EMBL/GenBank/DDBJ databases">
        <authorList>
            <person name="Nguyen H.D."/>
            <person name="Samba Siva P."/>
            <person name="Cullis J."/>
            <person name="Levesque C.A."/>
            <person name="Hambleton S."/>
        </authorList>
    </citation>
    <scope>NUCLEOTIDE SEQUENCE</scope>
    <source>
        <strain evidence="2">DAOMC 236426</strain>
    </source>
</reference>
<dbReference type="EMBL" id="LWDE02002947">
    <property type="protein sequence ID" value="KAE8236447.1"/>
    <property type="molecule type" value="Genomic_DNA"/>
</dbReference>
<evidence type="ECO:0000313" key="3">
    <source>
        <dbReference type="Proteomes" id="UP000077684"/>
    </source>
</evidence>
<reference evidence="2" key="2">
    <citation type="journal article" date="2019" name="IMA Fungus">
        <title>Genome sequencing and comparison of five Tilletia species to identify candidate genes for the detection of regulated species infecting wheat.</title>
        <authorList>
            <person name="Nguyen H.D.T."/>
            <person name="Sultana T."/>
            <person name="Kesanakurti P."/>
            <person name="Hambleton S."/>
        </authorList>
    </citation>
    <scope>NUCLEOTIDE SEQUENCE</scope>
    <source>
        <strain evidence="2">DAOMC 236426</strain>
    </source>
</reference>
<evidence type="ECO:0008006" key="4">
    <source>
        <dbReference type="Google" id="ProtNLM"/>
    </source>
</evidence>
<dbReference type="GO" id="GO:0003677">
    <property type="term" value="F:DNA binding"/>
    <property type="evidence" value="ECO:0007669"/>
    <property type="project" value="UniProtKB-KW"/>
</dbReference>
<dbReference type="SUPFAM" id="SSF47823">
    <property type="entry name" value="lambda integrase-like, N-terminal domain"/>
    <property type="match status" value="1"/>
</dbReference>
<proteinExistence type="predicted"/>
<dbReference type="Proteomes" id="UP000077684">
    <property type="component" value="Unassembled WGS sequence"/>
</dbReference>
<sequence>MLALAPISGDQPVLRTTSGFNFDPHGCHWQAVKRILSTSLDASTRSNYGAGIDHFILFCHELGIPHRDRYPVSEGLLLAFVAHMGLRVRAGTIRNYISALATWHRSWNQPFHRGEAVSLALRAIEKAGPPKKPLRPPVTRDDLLALFRILDVSNNSFHAAVWACALFSWWSMYYVHSFPGVVPRPPLHVRSALANGTGVILFIFIRRSQYQSTRHQYPVASAILEL</sequence>
<keyword evidence="3" id="KW-1185">Reference proteome</keyword>
<keyword evidence="1" id="KW-0238">DNA-binding</keyword>
<dbReference type="InterPro" id="IPR010998">
    <property type="entry name" value="Integrase_recombinase_N"/>
</dbReference>
<comment type="caution">
    <text evidence="2">The sequence shown here is derived from an EMBL/GenBank/DDBJ whole genome shotgun (WGS) entry which is preliminary data.</text>
</comment>
<name>A0A8X7MIW8_9BASI</name>
<dbReference type="Gene3D" id="1.10.150.130">
    <property type="match status" value="1"/>
</dbReference>
<evidence type="ECO:0000313" key="2">
    <source>
        <dbReference type="EMBL" id="KAE8236447.1"/>
    </source>
</evidence>
<evidence type="ECO:0000256" key="1">
    <source>
        <dbReference type="ARBA" id="ARBA00023125"/>
    </source>
</evidence>
<dbReference type="AlphaFoldDB" id="A0A8X7MIW8"/>
<organism evidence="2 3">
    <name type="scientific">Tilletia controversa</name>
    <name type="common">dwarf bunt fungus</name>
    <dbReference type="NCBI Taxonomy" id="13291"/>
    <lineage>
        <taxon>Eukaryota</taxon>
        <taxon>Fungi</taxon>
        <taxon>Dikarya</taxon>
        <taxon>Basidiomycota</taxon>
        <taxon>Ustilaginomycotina</taxon>
        <taxon>Exobasidiomycetes</taxon>
        <taxon>Tilletiales</taxon>
        <taxon>Tilletiaceae</taxon>
        <taxon>Tilletia</taxon>
    </lineage>
</organism>
<protein>
    <recommendedName>
        <fullName evidence="4">Core-binding (CB) domain-containing protein</fullName>
    </recommendedName>
</protein>
<gene>
    <name evidence="2" type="ORF">A4X06_0g9547</name>
</gene>
<accession>A0A8X7MIW8</accession>